<evidence type="ECO:0000256" key="15">
    <source>
        <dbReference type="SAM" id="MobiDB-lite"/>
    </source>
</evidence>
<dbReference type="GO" id="GO:0031966">
    <property type="term" value="C:mitochondrial membrane"/>
    <property type="evidence" value="ECO:0007669"/>
    <property type="project" value="UniProtKB-SubCell"/>
</dbReference>
<gene>
    <name evidence="16" type="ORF">GBAR_LOCUS10362</name>
</gene>
<dbReference type="Proteomes" id="UP001174909">
    <property type="component" value="Unassembled WGS sequence"/>
</dbReference>
<dbReference type="InterPro" id="IPR023395">
    <property type="entry name" value="MCP_dom_sf"/>
</dbReference>
<keyword evidence="17" id="KW-1185">Reference proteome</keyword>
<name>A0AA35RSL2_GEOBA</name>
<evidence type="ECO:0000256" key="7">
    <source>
        <dbReference type="ARBA" id="ARBA00023128"/>
    </source>
</evidence>
<evidence type="ECO:0000256" key="13">
    <source>
        <dbReference type="PROSITE-ProRule" id="PRU00282"/>
    </source>
</evidence>
<keyword evidence="6" id="KW-1133">Transmembrane helix</keyword>
<evidence type="ECO:0000256" key="6">
    <source>
        <dbReference type="ARBA" id="ARBA00022989"/>
    </source>
</evidence>
<evidence type="ECO:0000256" key="14">
    <source>
        <dbReference type="RuleBase" id="RU000488"/>
    </source>
</evidence>
<protein>
    <recommendedName>
        <fullName evidence="10">Mitoferrin-1</fullName>
    </recommendedName>
    <alternativeName>
        <fullName evidence="11">Mitochondrial iron transporter 1</fullName>
    </alternativeName>
    <alternativeName>
        <fullName evidence="12">Solute carrier family 25 member 37</fullName>
    </alternativeName>
</protein>
<organism evidence="16 17">
    <name type="scientific">Geodia barretti</name>
    <name type="common">Barrett's horny sponge</name>
    <dbReference type="NCBI Taxonomy" id="519541"/>
    <lineage>
        <taxon>Eukaryota</taxon>
        <taxon>Metazoa</taxon>
        <taxon>Porifera</taxon>
        <taxon>Demospongiae</taxon>
        <taxon>Heteroscleromorpha</taxon>
        <taxon>Tetractinellida</taxon>
        <taxon>Astrophorina</taxon>
        <taxon>Geodiidae</taxon>
        <taxon>Geodia</taxon>
    </lineage>
</organism>
<dbReference type="GO" id="GO:0015093">
    <property type="term" value="F:ferrous iron transmembrane transporter activity"/>
    <property type="evidence" value="ECO:0007669"/>
    <property type="project" value="TreeGrafter"/>
</dbReference>
<comment type="similarity">
    <text evidence="2 14">Belongs to the mitochondrial carrier (TC 2.A.29) family.</text>
</comment>
<comment type="function">
    <text evidence="9">Mitochondrial iron transporter that specifically mediates iron uptake in developing erythroid cells, thereby playing an essential role in heme biosynthesis.</text>
</comment>
<dbReference type="EMBL" id="CASHTH010001581">
    <property type="protein sequence ID" value="CAI8016978.1"/>
    <property type="molecule type" value="Genomic_DNA"/>
</dbReference>
<comment type="caution">
    <text evidence="16">The sequence shown here is derived from an EMBL/GenBank/DDBJ whole genome shotgun (WGS) entry which is preliminary data.</text>
</comment>
<evidence type="ECO:0000256" key="8">
    <source>
        <dbReference type="ARBA" id="ARBA00023136"/>
    </source>
</evidence>
<keyword evidence="3 14" id="KW-0813">Transport</keyword>
<keyword evidence="7" id="KW-0496">Mitochondrion</keyword>
<evidence type="ECO:0000313" key="16">
    <source>
        <dbReference type="EMBL" id="CAI8016978.1"/>
    </source>
</evidence>
<dbReference type="SUPFAM" id="SSF103506">
    <property type="entry name" value="Mitochondrial carrier"/>
    <property type="match status" value="1"/>
</dbReference>
<dbReference type="InterPro" id="IPR018108">
    <property type="entry name" value="MCP_transmembrane"/>
</dbReference>
<evidence type="ECO:0000313" key="17">
    <source>
        <dbReference type="Proteomes" id="UP001174909"/>
    </source>
</evidence>
<evidence type="ECO:0000256" key="5">
    <source>
        <dbReference type="ARBA" id="ARBA00022692"/>
    </source>
</evidence>
<keyword evidence="4" id="KW-0406">Ion transport</keyword>
<reference evidence="16" key="1">
    <citation type="submission" date="2023-03" db="EMBL/GenBank/DDBJ databases">
        <authorList>
            <person name="Steffen K."/>
            <person name="Cardenas P."/>
        </authorList>
    </citation>
    <scope>NUCLEOTIDE SEQUENCE</scope>
</reference>
<dbReference type="PANTHER" id="PTHR45758:SF4">
    <property type="entry name" value="MITOFERRIN-1"/>
    <property type="match status" value="1"/>
</dbReference>
<dbReference type="PROSITE" id="PS50920">
    <property type="entry name" value="SOLCAR"/>
    <property type="match status" value="1"/>
</dbReference>
<dbReference type="Gene3D" id="1.50.40.10">
    <property type="entry name" value="Mitochondrial carrier domain"/>
    <property type="match status" value="1"/>
</dbReference>
<comment type="subcellular location">
    <subcellularLocation>
        <location evidence="1">Mitochondrion membrane</location>
        <topology evidence="1">Multi-pass membrane protein</topology>
    </subcellularLocation>
</comment>
<proteinExistence type="inferred from homology"/>
<keyword evidence="8 13" id="KW-0472">Membrane</keyword>
<dbReference type="AlphaFoldDB" id="A0AA35RSL2"/>
<dbReference type="GO" id="GO:0048250">
    <property type="term" value="P:iron import into the mitochondrion"/>
    <property type="evidence" value="ECO:0007669"/>
    <property type="project" value="TreeGrafter"/>
</dbReference>
<feature type="repeat" description="Solcar" evidence="13">
    <location>
        <begin position="1"/>
        <end position="65"/>
    </location>
</feature>
<dbReference type="PANTHER" id="PTHR45758">
    <property type="entry name" value="MITOFERRIN-1-RELATED"/>
    <property type="match status" value="1"/>
</dbReference>
<evidence type="ECO:0000256" key="11">
    <source>
        <dbReference type="ARBA" id="ARBA00041873"/>
    </source>
</evidence>
<accession>A0AA35RSL2</accession>
<keyword evidence="4" id="KW-0410">Iron transport</keyword>
<evidence type="ECO:0000256" key="9">
    <source>
        <dbReference type="ARBA" id="ARBA00037061"/>
    </source>
</evidence>
<keyword evidence="5 13" id="KW-0812">Transmembrane</keyword>
<sequence>MNPIDVVKQRMQMYSSPYRGVFHCVSSVYQTEGLSAFYRSYTTQLTMNIPFPEHSPPVVDPSLRGEGPRHGGSCGKDIPDCRC</sequence>
<evidence type="ECO:0000256" key="2">
    <source>
        <dbReference type="ARBA" id="ARBA00006375"/>
    </source>
</evidence>
<feature type="region of interest" description="Disordered" evidence="15">
    <location>
        <begin position="52"/>
        <end position="83"/>
    </location>
</feature>
<evidence type="ECO:0000256" key="3">
    <source>
        <dbReference type="ARBA" id="ARBA00022448"/>
    </source>
</evidence>
<dbReference type="Pfam" id="PF00153">
    <property type="entry name" value="Mito_carr"/>
    <property type="match status" value="1"/>
</dbReference>
<evidence type="ECO:0000256" key="12">
    <source>
        <dbReference type="ARBA" id="ARBA00041894"/>
    </source>
</evidence>
<evidence type="ECO:0000256" key="1">
    <source>
        <dbReference type="ARBA" id="ARBA00004225"/>
    </source>
</evidence>
<keyword evidence="4" id="KW-0408">Iron</keyword>
<evidence type="ECO:0000256" key="10">
    <source>
        <dbReference type="ARBA" id="ARBA00040418"/>
    </source>
</evidence>
<evidence type="ECO:0000256" key="4">
    <source>
        <dbReference type="ARBA" id="ARBA00022496"/>
    </source>
</evidence>